<comment type="caution">
    <text evidence="2">The sequence shown here is derived from an EMBL/GenBank/DDBJ whole genome shotgun (WGS) entry which is preliminary data.</text>
</comment>
<dbReference type="InterPro" id="IPR006626">
    <property type="entry name" value="PbH1"/>
</dbReference>
<organism evidence="2 3">
    <name type="scientific">Paenibacillus sacheonensis</name>
    <dbReference type="NCBI Taxonomy" id="742054"/>
    <lineage>
        <taxon>Bacteria</taxon>
        <taxon>Bacillati</taxon>
        <taxon>Bacillota</taxon>
        <taxon>Bacilli</taxon>
        <taxon>Bacillales</taxon>
        <taxon>Paenibacillaceae</taxon>
        <taxon>Paenibacillus</taxon>
    </lineage>
</organism>
<gene>
    <name evidence="2" type="ORF">GT003_27915</name>
</gene>
<proteinExistence type="predicted"/>
<dbReference type="OrthoDB" id="9808066at2"/>
<reference evidence="2 3" key="1">
    <citation type="submission" date="2020-01" db="EMBL/GenBank/DDBJ databases">
        <title>Paenibacillus soybeanensis sp. nov. isolated from the nodules of soybean (Glycine max(L.) Merr).</title>
        <authorList>
            <person name="Wang H."/>
        </authorList>
    </citation>
    <scope>NUCLEOTIDE SEQUENCE [LARGE SCALE GENOMIC DNA]</scope>
    <source>
        <strain evidence="2 3">DSM 23054</strain>
    </source>
</reference>
<dbReference type="Pfam" id="PF13229">
    <property type="entry name" value="Beta_helix"/>
    <property type="match status" value="1"/>
</dbReference>
<dbReference type="InterPro" id="IPR011050">
    <property type="entry name" value="Pectin_lyase_fold/virulence"/>
</dbReference>
<dbReference type="Proteomes" id="UP000558113">
    <property type="component" value="Unassembled WGS sequence"/>
</dbReference>
<dbReference type="EMBL" id="JAAAMU010000023">
    <property type="protein sequence ID" value="NBC72828.1"/>
    <property type="molecule type" value="Genomic_DNA"/>
</dbReference>
<sequence>MESTNSLLEYYVSPIQGDTIANGSQLRPWKSIAQARDAVREQRSSGYNGPVNVWIGEGRYMLNEPLTFTAEDSGAGNEGRTAYRALPGSAPVICGGRRLTDWEPAGDGVYRSFIGAEALRSFGYTLFENGERAFEARSPKQGYFAVEGKGEGGSGGGRGFRFKRGDVPTIANAANKGLKVFIWPGEGEWNWFSETKPVAAVDWDKDTVSFYDPAPWGIDKGSRYRLQGARELLTEGGEFYRDEREGYLYYMPRSLPIEKQDIVLPLMKRVIDIAGGDGQRERAGSEEEAGLAGLIDDTGAANGIVRHLEFRGLTVEMSDFLPSYRMPESNRERMEAREGLIRLENAEQVTIADCVLRHSGLSGIVLNGRCKDIRIVNNAIEHLGFNGIYAIGFAPGEGEFESVAESDVNRGHAMAGNTVRAGGELIGHGSGIQLYQSGNCTIDGNVISGMPRYGISLKGLRYKAMEQAYYGTDVTWENHWDLLHARNNRIVRNDISDVMKDSQDGGMFEAWGAGLGNRIVGNRFHDSGIYFSVGYGIYLDDAADGFLVSRNVVHDLYGSGKGSLWFVIFAKGVDNVIENNLLVRNGAKAAIGTQEMAGEPNRDLTVRRNVVIDSCEQLYHFINWGDERLKEADFNLFYRADGGAPTVSGFRGGDTYGKVPIAWEEWRAFLGGRFDEHTLSTAPLLEEAERGQFRFSPDSPVWSLGWQALETED</sequence>
<dbReference type="SUPFAM" id="SSF51126">
    <property type="entry name" value="Pectin lyase-like"/>
    <property type="match status" value="1"/>
</dbReference>
<name>A0A7X5BZM4_9BACL</name>
<dbReference type="RefSeq" id="WP_161704216.1">
    <property type="nucleotide sequence ID" value="NZ_JAAAMU010000023.1"/>
</dbReference>
<feature type="domain" description="Right handed beta helix" evidence="1">
    <location>
        <begin position="430"/>
        <end position="586"/>
    </location>
</feature>
<dbReference type="SMART" id="SM00710">
    <property type="entry name" value="PbH1"/>
    <property type="match status" value="6"/>
</dbReference>
<accession>A0A7X5BZM4</accession>
<dbReference type="InterPro" id="IPR012334">
    <property type="entry name" value="Pectin_lyas_fold"/>
</dbReference>
<dbReference type="InterPro" id="IPR039448">
    <property type="entry name" value="Beta_helix"/>
</dbReference>
<evidence type="ECO:0000313" key="3">
    <source>
        <dbReference type="Proteomes" id="UP000558113"/>
    </source>
</evidence>
<evidence type="ECO:0000259" key="1">
    <source>
        <dbReference type="Pfam" id="PF13229"/>
    </source>
</evidence>
<dbReference type="PANTHER" id="PTHR36453">
    <property type="entry name" value="SECRETED PROTEIN-RELATED"/>
    <property type="match status" value="1"/>
</dbReference>
<dbReference type="PANTHER" id="PTHR36453:SF1">
    <property type="entry name" value="RIGHT HANDED BETA HELIX DOMAIN-CONTAINING PROTEIN"/>
    <property type="match status" value="1"/>
</dbReference>
<dbReference type="AlphaFoldDB" id="A0A7X5BZM4"/>
<evidence type="ECO:0000313" key="2">
    <source>
        <dbReference type="EMBL" id="NBC72828.1"/>
    </source>
</evidence>
<protein>
    <recommendedName>
        <fullName evidence="1">Right handed beta helix domain-containing protein</fullName>
    </recommendedName>
</protein>
<keyword evidence="3" id="KW-1185">Reference proteome</keyword>
<dbReference type="Gene3D" id="2.160.20.10">
    <property type="entry name" value="Single-stranded right-handed beta-helix, Pectin lyase-like"/>
    <property type="match status" value="2"/>
</dbReference>